<dbReference type="GO" id="GO:0016787">
    <property type="term" value="F:hydrolase activity"/>
    <property type="evidence" value="ECO:0007669"/>
    <property type="project" value="UniProtKB-KW"/>
</dbReference>
<accession>A0A2D4DQV4</accession>
<protein>
    <submittedName>
        <fullName evidence="2">DNA-entry nuclease</fullName>
        <ecNumber evidence="2">3.1.30.-</ecNumber>
    </submittedName>
</protein>
<dbReference type="InterPro" id="IPR044929">
    <property type="entry name" value="DNA/RNA_non-sp_Endonuclease_sf"/>
</dbReference>
<dbReference type="Proteomes" id="UP000280759">
    <property type="component" value="Unassembled WGS sequence"/>
</dbReference>
<keyword evidence="2" id="KW-0378">Hydrolase</keyword>
<feature type="domain" description="Type VII secretion system protein EssD-like" evidence="1">
    <location>
        <begin position="93"/>
        <end position="231"/>
    </location>
</feature>
<evidence type="ECO:0000313" key="2">
    <source>
        <dbReference type="EMBL" id="VDC41901.1"/>
    </source>
</evidence>
<dbReference type="EC" id="3.1.30.-" evidence="2"/>
<dbReference type="AlphaFoldDB" id="A0A2D4DQV4"/>
<keyword evidence="3" id="KW-1185">Reference proteome</keyword>
<dbReference type="InterPro" id="IPR044927">
    <property type="entry name" value="Endonuclea_NS_2"/>
</dbReference>
<dbReference type="EMBL" id="UXEP01000004">
    <property type="protein sequence ID" value="VDC41901.1"/>
    <property type="molecule type" value="Genomic_DNA"/>
</dbReference>
<organism evidence="2 3">
    <name type="scientific">Streptococcus canis</name>
    <dbReference type="NCBI Taxonomy" id="1329"/>
    <lineage>
        <taxon>Bacteria</taxon>
        <taxon>Bacillati</taxon>
        <taxon>Bacillota</taxon>
        <taxon>Bacilli</taxon>
        <taxon>Lactobacillales</taxon>
        <taxon>Streptococcaceae</taxon>
        <taxon>Streptococcus</taxon>
    </lineage>
</organism>
<evidence type="ECO:0000313" key="3">
    <source>
        <dbReference type="Proteomes" id="UP000280759"/>
    </source>
</evidence>
<dbReference type="Gene3D" id="3.40.570.10">
    <property type="entry name" value="Extracellular Endonuclease, subunit A"/>
    <property type="match status" value="1"/>
</dbReference>
<name>A0A2D4DQV4_STRCB</name>
<proteinExistence type="predicted"/>
<gene>
    <name evidence="2" type="primary">endA_1</name>
    <name evidence="2" type="ORF">FMV2238Y02_03180</name>
</gene>
<dbReference type="Pfam" id="PF13930">
    <property type="entry name" value="Endonuclea_NS_2"/>
    <property type="match status" value="1"/>
</dbReference>
<sequence precursor="true">MKKNKFLLVSIVFIIIFVVQPQNFQSLKNIFTQNDIASQLNISESPEEKNGGLGTAHQTQNEDLKSKSFDGQHQVIVVNNKAQFTTEELGLQNGSWEKYSDLDFLNRVGVAEAMLGKELMPKEARQDISSVKPTGWKNKKITFNGKQDYLYNRSHLIGFQLSGENANVKNLFTGTRALNANFNDDKSSMVYYENEVANYIKKTNHHVRYRVTPLFKNVELVARGVRIEAQSIEDETISFDVYIFNGQPGYDIDYLTGSSEKIMTTK</sequence>
<reference evidence="2 3" key="1">
    <citation type="submission" date="2018-10" db="EMBL/GenBank/DDBJ databases">
        <authorList>
            <consortium name="Molecular Microbiology and Infection Unit (UMMI)"/>
            <person name="Machado M."/>
        </authorList>
    </citation>
    <scope>NUCLEOTIDE SEQUENCE [LARGE SCALE GENOMIC DNA]</scope>
    <source>
        <strain evidence="2">FMV2238.02</strain>
    </source>
</reference>
<evidence type="ECO:0000259" key="1">
    <source>
        <dbReference type="Pfam" id="PF13930"/>
    </source>
</evidence>
<dbReference type="RefSeq" id="WP_017643392.1">
    <property type="nucleotide sequence ID" value="NZ_BEWZ01000010.1"/>
</dbReference>